<sequence>MSSQDESQRPWGRYEILQESSIHKTKCIYVQPGKRLSYQRHQKRAEHWFIVQGSAEVTLEGKVSKLSAGDTVSIAQGQLHRIANIGNDEVVFIEVQTGTYFGEDDIERIEDDFGR</sequence>
<dbReference type="Gene3D" id="2.60.120.10">
    <property type="entry name" value="Jelly Rolls"/>
    <property type="match status" value="1"/>
</dbReference>
<protein>
    <submittedName>
        <fullName evidence="2">Mannose-6-phosphate isomerase</fullName>
    </submittedName>
</protein>
<dbReference type="GO" id="GO:0016853">
    <property type="term" value="F:isomerase activity"/>
    <property type="evidence" value="ECO:0007669"/>
    <property type="project" value="UniProtKB-KW"/>
</dbReference>
<dbReference type="SUPFAM" id="SSF51182">
    <property type="entry name" value="RmlC-like cupins"/>
    <property type="match status" value="1"/>
</dbReference>
<dbReference type="PANTHER" id="PTHR46390">
    <property type="entry name" value="MANNOSE-1-PHOSPHATE GUANYLYLTRANSFERASE"/>
    <property type="match status" value="1"/>
</dbReference>
<dbReference type="GO" id="GO:0009298">
    <property type="term" value="P:GDP-mannose biosynthetic process"/>
    <property type="evidence" value="ECO:0007669"/>
    <property type="project" value="TreeGrafter"/>
</dbReference>
<comment type="caution">
    <text evidence="2">The sequence shown here is derived from an EMBL/GenBank/DDBJ whole genome shotgun (WGS) entry which is preliminary data.</text>
</comment>
<gene>
    <name evidence="2" type="ORF">GM50_11550</name>
</gene>
<feature type="domain" description="Mannose-6-phosphate isomerase type II C-terminal" evidence="1">
    <location>
        <begin position="5"/>
        <end position="111"/>
    </location>
</feature>
<dbReference type="AlphaFoldDB" id="A0A094SGT6"/>
<dbReference type="GO" id="GO:0004475">
    <property type="term" value="F:mannose-1-phosphate guanylyltransferase (GTP) activity"/>
    <property type="evidence" value="ECO:0007669"/>
    <property type="project" value="TreeGrafter"/>
</dbReference>
<dbReference type="CDD" id="cd02213">
    <property type="entry name" value="cupin_PMI_typeII_C"/>
    <property type="match status" value="1"/>
</dbReference>
<dbReference type="InterPro" id="IPR001538">
    <property type="entry name" value="Man6P_isomerase-2_C"/>
</dbReference>
<dbReference type="Pfam" id="PF01050">
    <property type="entry name" value="MannoseP_isomer"/>
    <property type="match status" value="1"/>
</dbReference>
<keyword evidence="2" id="KW-0413">Isomerase</keyword>
<proteinExistence type="predicted"/>
<dbReference type="InterPro" id="IPR014710">
    <property type="entry name" value="RmlC-like_jellyroll"/>
</dbReference>
<evidence type="ECO:0000313" key="2">
    <source>
        <dbReference type="EMBL" id="KGA17523.1"/>
    </source>
</evidence>
<name>A0A094SGT6_9ZZZZ</name>
<accession>A0A094SGT6</accession>
<dbReference type="InterPro" id="IPR051161">
    <property type="entry name" value="Mannose-6P_isomerase_type2"/>
</dbReference>
<dbReference type="EMBL" id="JNSK01000041">
    <property type="protein sequence ID" value="KGA17523.1"/>
    <property type="molecule type" value="Genomic_DNA"/>
</dbReference>
<dbReference type="GO" id="GO:0005976">
    <property type="term" value="P:polysaccharide metabolic process"/>
    <property type="evidence" value="ECO:0007669"/>
    <property type="project" value="InterPro"/>
</dbReference>
<organism evidence="2">
    <name type="scientific">freshwater metagenome</name>
    <dbReference type="NCBI Taxonomy" id="449393"/>
    <lineage>
        <taxon>unclassified sequences</taxon>
        <taxon>metagenomes</taxon>
        <taxon>ecological metagenomes</taxon>
    </lineage>
</organism>
<reference evidence="2" key="1">
    <citation type="submission" date="2014-05" db="EMBL/GenBank/DDBJ databases">
        <title>Key roles for freshwater Actinobacteria revealed by deep metagenomic sequencing.</title>
        <authorList>
            <person name="Ghai R."/>
            <person name="Mizuno C.M."/>
            <person name="Picazo A."/>
            <person name="Camacho A."/>
            <person name="Rodriguez-Valera F."/>
        </authorList>
    </citation>
    <scope>NUCLEOTIDE SEQUENCE</scope>
</reference>
<dbReference type="InterPro" id="IPR011051">
    <property type="entry name" value="RmlC_Cupin_sf"/>
</dbReference>
<dbReference type="PANTHER" id="PTHR46390:SF1">
    <property type="entry name" value="MANNOSE-1-PHOSPHATE GUANYLYLTRANSFERASE"/>
    <property type="match status" value="1"/>
</dbReference>
<evidence type="ECO:0000259" key="1">
    <source>
        <dbReference type="Pfam" id="PF01050"/>
    </source>
</evidence>